<evidence type="ECO:0000256" key="9">
    <source>
        <dbReference type="ARBA" id="ARBA00057626"/>
    </source>
</evidence>
<dbReference type="FunFam" id="3.30.70.2570:FF:000001">
    <property type="entry name" value="Translation factor GUF1, mitochondrial"/>
    <property type="match status" value="1"/>
</dbReference>
<name>A0A2H0W9H9_9BACT</name>
<keyword evidence="3 12" id="KW-0547">Nucleotide-binding</keyword>
<evidence type="ECO:0000256" key="8">
    <source>
        <dbReference type="ARBA" id="ARBA00050293"/>
    </source>
</evidence>
<dbReference type="EC" id="3.6.5.n1" evidence="11 12"/>
<dbReference type="InterPro" id="IPR013842">
    <property type="entry name" value="LepA_CTD"/>
</dbReference>
<feature type="domain" description="Tr-type G" evidence="13">
    <location>
        <begin position="5"/>
        <end position="182"/>
    </location>
</feature>
<keyword evidence="5 12" id="KW-0648">Protein biosynthesis</keyword>
<dbReference type="Pfam" id="PF06421">
    <property type="entry name" value="LepA_C"/>
    <property type="match status" value="1"/>
</dbReference>
<keyword evidence="6 12" id="KW-0342">GTP-binding</keyword>
<feature type="binding site" evidence="12">
    <location>
        <begin position="129"/>
        <end position="132"/>
    </location>
    <ligand>
        <name>GTP</name>
        <dbReference type="ChEBI" id="CHEBI:37565"/>
    </ligand>
</feature>
<dbReference type="InterPro" id="IPR038363">
    <property type="entry name" value="LepA_C_sf"/>
</dbReference>
<dbReference type="NCBIfam" id="TIGR01393">
    <property type="entry name" value="lepA"/>
    <property type="match status" value="1"/>
</dbReference>
<dbReference type="Pfam" id="PF00009">
    <property type="entry name" value="GTP_EFTU"/>
    <property type="match status" value="1"/>
</dbReference>
<dbReference type="NCBIfam" id="TIGR00231">
    <property type="entry name" value="small_GTP"/>
    <property type="match status" value="1"/>
</dbReference>
<dbReference type="CDD" id="cd03709">
    <property type="entry name" value="lepA_C"/>
    <property type="match status" value="1"/>
</dbReference>
<evidence type="ECO:0000313" key="15">
    <source>
        <dbReference type="Proteomes" id="UP000230093"/>
    </source>
</evidence>
<comment type="catalytic activity">
    <reaction evidence="8 12">
        <text>GTP + H2O = GDP + phosphate + H(+)</text>
        <dbReference type="Rhea" id="RHEA:19669"/>
        <dbReference type="ChEBI" id="CHEBI:15377"/>
        <dbReference type="ChEBI" id="CHEBI:15378"/>
        <dbReference type="ChEBI" id="CHEBI:37565"/>
        <dbReference type="ChEBI" id="CHEBI:43474"/>
        <dbReference type="ChEBI" id="CHEBI:58189"/>
        <dbReference type="EC" id="3.6.5.n1"/>
    </reaction>
</comment>
<evidence type="ECO:0000256" key="12">
    <source>
        <dbReference type="HAMAP-Rule" id="MF_00071"/>
    </source>
</evidence>
<keyword evidence="14" id="KW-0251">Elongation factor</keyword>
<evidence type="ECO:0000256" key="6">
    <source>
        <dbReference type="ARBA" id="ARBA00023134"/>
    </source>
</evidence>
<evidence type="ECO:0000256" key="11">
    <source>
        <dbReference type="ARBA" id="ARBA00066744"/>
    </source>
</evidence>
<dbReference type="Gene3D" id="2.40.30.10">
    <property type="entry name" value="Translation factors"/>
    <property type="match status" value="1"/>
</dbReference>
<proteinExistence type="inferred from homology"/>
<evidence type="ECO:0000256" key="2">
    <source>
        <dbReference type="ARBA" id="ARBA00022475"/>
    </source>
</evidence>
<keyword evidence="4 12" id="KW-0378">Hydrolase</keyword>
<evidence type="ECO:0000259" key="13">
    <source>
        <dbReference type="PROSITE" id="PS51722"/>
    </source>
</evidence>
<evidence type="ECO:0000256" key="3">
    <source>
        <dbReference type="ARBA" id="ARBA00022741"/>
    </source>
</evidence>
<protein>
    <recommendedName>
        <fullName evidence="11 12">Elongation factor 4</fullName>
        <shortName evidence="12">EF-4</shortName>
        <ecNumber evidence="11 12">3.6.5.n1</ecNumber>
    </recommendedName>
    <alternativeName>
        <fullName evidence="12">Ribosomal back-translocase LepA</fullName>
    </alternativeName>
</protein>
<comment type="caution">
    <text evidence="14">The sequence shown here is derived from an EMBL/GenBank/DDBJ whole genome shotgun (WGS) entry which is preliminary data.</text>
</comment>
<keyword evidence="7 12" id="KW-0472">Membrane</keyword>
<dbReference type="GO" id="GO:0005525">
    <property type="term" value="F:GTP binding"/>
    <property type="evidence" value="ECO:0007669"/>
    <property type="project" value="UniProtKB-UniRule"/>
</dbReference>
<dbReference type="InterPro" id="IPR000795">
    <property type="entry name" value="T_Tr_GTP-bd_dom"/>
</dbReference>
<dbReference type="Pfam" id="PF00679">
    <property type="entry name" value="EFG_C"/>
    <property type="match status" value="1"/>
</dbReference>
<comment type="function">
    <text evidence="9 12">Required for accurate and efficient protein synthesis under certain stress conditions. May act as a fidelity factor of the translation reaction, by catalyzing a one-codon backward translocation of tRNAs on improperly translocated ribosomes. Back-translocation proceeds from a post-translocation (POST) complex to a pre-translocation (PRE) complex, thus giving elongation factor G a second chance to translocate the tRNAs correctly. Binds to ribosomes in a GTP-dependent manner.</text>
</comment>
<evidence type="ECO:0000256" key="4">
    <source>
        <dbReference type="ARBA" id="ARBA00022801"/>
    </source>
</evidence>
<dbReference type="Gene3D" id="3.30.70.2570">
    <property type="entry name" value="Elongation factor 4, C-terminal domain"/>
    <property type="match status" value="1"/>
</dbReference>
<dbReference type="Gene3D" id="3.30.70.870">
    <property type="entry name" value="Elongation Factor G (Translational Gtpase), domain 3"/>
    <property type="match status" value="1"/>
</dbReference>
<dbReference type="GO" id="GO:0043022">
    <property type="term" value="F:ribosome binding"/>
    <property type="evidence" value="ECO:0007669"/>
    <property type="project" value="UniProtKB-UniRule"/>
</dbReference>
<dbReference type="PANTHER" id="PTHR43512">
    <property type="entry name" value="TRANSLATION FACTOR GUF1-RELATED"/>
    <property type="match status" value="1"/>
</dbReference>
<dbReference type="Proteomes" id="UP000230093">
    <property type="component" value="Unassembled WGS sequence"/>
</dbReference>
<dbReference type="Gene3D" id="3.30.70.240">
    <property type="match status" value="1"/>
</dbReference>
<dbReference type="InterPro" id="IPR035647">
    <property type="entry name" value="EFG_III/V"/>
</dbReference>
<dbReference type="PANTHER" id="PTHR43512:SF4">
    <property type="entry name" value="TRANSLATION FACTOR GUF1 HOMOLOG, CHLOROPLASTIC"/>
    <property type="match status" value="1"/>
</dbReference>
<dbReference type="GO" id="GO:0045727">
    <property type="term" value="P:positive regulation of translation"/>
    <property type="evidence" value="ECO:0007669"/>
    <property type="project" value="UniProtKB-UniRule"/>
</dbReference>
<evidence type="ECO:0000256" key="10">
    <source>
        <dbReference type="ARBA" id="ARBA00061052"/>
    </source>
</evidence>
<dbReference type="InterPro" id="IPR006297">
    <property type="entry name" value="EF-4"/>
</dbReference>
<dbReference type="AlphaFoldDB" id="A0A2H0W9H9"/>
<dbReference type="InterPro" id="IPR000640">
    <property type="entry name" value="EFG_V-like"/>
</dbReference>
<comment type="similarity">
    <text evidence="10">Belongs to the GTP-binding elongation factor family. LepA subfamily.</text>
</comment>
<dbReference type="InterPro" id="IPR027417">
    <property type="entry name" value="P-loop_NTPase"/>
</dbReference>
<dbReference type="InterPro" id="IPR035654">
    <property type="entry name" value="LepA_IV"/>
</dbReference>
<dbReference type="EMBL" id="PEZT01000012">
    <property type="protein sequence ID" value="PIS09312.1"/>
    <property type="molecule type" value="Genomic_DNA"/>
</dbReference>
<evidence type="ECO:0000256" key="7">
    <source>
        <dbReference type="ARBA" id="ARBA00023136"/>
    </source>
</evidence>
<gene>
    <name evidence="12" type="primary">lepA</name>
    <name evidence="14" type="ORF">COT75_02285</name>
</gene>
<evidence type="ECO:0000256" key="5">
    <source>
        <dbReference type="ARBA" id="ARBA00022917"/>
    </source>
</evidence>
<dbReference type="HAMAP" id="MF_00071">
    <property type="entry name" value="LepA"/>
    <property type="match status" value="1"/>
</dbReference>
<dbReference type="SUPFAM" id="SSF54980">
    <property type="entry name" value="EF-G C-terminal domain-like"/>
    <property type="match status" value="2"/>
</dbReference>
<evidence type="ECO:0000256" key="1">
    <source>
        <dbReference type="ARBA" id="ARBA00005454"/>
    </source>
</evidence>
<dbReference type="GO" id="GO:0005886">
    <property type="term" value="C:plasma membrane"/>
    <property type="evidence" value="ECO:0007669"/>
    <property type="project" value="UniProtKB-SubCell"/>
</dbReference>
<dbReference type="GO" id="GO:0003924">
    <property type="term" value="F:GTPase activity"/>
    <property type="evidence" value="ECO:0007669"/>
    <property type="project" value="UniProtKB-UniRule"/>
</dbReference>
<evidence type="ECO:0000313" key="14">
    <source>
        <dbReference type="EMBL" id="PIS09312.1"/>
    </source>
</evidence>
<dbReference type="SUPFAM" id="SSF52540">
    <property type="entry name" value="P-loop containing nucleoside triphosphate hydrolases"/>
    <property type="match status" value="1"/>
</dbReference>
<dbReference type="Gene3D" id="3.40.50.300">
    <property type="entry name" value="P-loop containing nucleotide triphosphate hydrolases"/>
    <property type="match status" value="1"/>
</dbReference>
<dbReference type="GO" id="GO:0003746">
    <property type="term" value="F:translation elongation factor activity"/>
    <property type="evidence" value="ECO:0007669"/>
    <property type="project" value="UniProtKB-UniRule"/>
</dbReference>
<dbReference type="PROSITE" id="PS51722">
    <property type="entry name" value="G_TR_2"/>
    <property type="match status" value="1"/>
</dbReference>
<keyword evidence="2 12" id="KW-1003">Cell membrane</keyword>
<accession>A0A2H0W9H9</accession>
<sequence>MNPLNSIRNFSIIAHIDHGKTTLTDRFLERTGTVAKRLMHERFLDSHPIAQKRGVTIKLAPVRMNYKNYIFNLIDTPGHIDFSYEVSRSLACCEGAILLVDASQGIQAQTLVNYQLAKKLGLKIIPVVNKIDLYNAQVEKTAAELCQNFNFKKDEVIFVSAKDDENVNQVLEEVIKKIPPPQGQKEKPLKALVFDSFYDSHKGVIVYLRIFDGFLDLNQKTPPILQFLASKLKFEPLEIGFLTPKMTPVDKIGPGEVGYLATGLKEISHSHVGDTLTSLKTKNEKIGVKPLLGYQEPKPVVFFDFYPVENKDYIILDDSLKQLKLNDFSLGFNPVSSPALGKGFRLGFLGIFHALITQEKLEEDFNLSIVITSPSVEYWIVKKDSSLLKIHSASEIDDLSQIKEVREPWITASIFTPIKYLGPVFELCQNKRGRFVNQEYFGDYINLKYELPLIELVGGFYDQLKSVSSGFASFNYQLADFRPFKAVKLDVLIQRVKVEVLSMIVNKEKGEKVAKKLAKKLKEVIPKQLFEVPIQISLNGKIIARETVKAYRKDVTAKLYGGDQTRKDKLLKKQKKGKKRMKQIGRINLPQEAFMAVLEIEK</sequence>
<organism evidence="14 15">
    <name type="scientific">Candidatus Beckwithbacteria bacterium CG10_big_fil_rev_8_21_14_0_10_34_10</name>
    <dbReference type="NCBI Taxonomy" id="1974495"/>
    <lineage>
        <taxon>Bacteria</taxon>
        <taxon>Candidatus Beckwithiibacteriota</taxon>
    </lineage>
</organism>
<reference evidence="15" key="1">
    <citation type="submission" date="2017-09" db="EMBL/GenBank/DDBJ databases">
        <title>Depth-based differentiation of microbial function through sediment-hosted aquifers and enrichment of novel symbionts in the deep terrestrial subsurface.</title>
        <authorList>
            <person name="Probst A.J."/>
            <person name="Ladd B."/>
            <person name="Jarett J.K."/>
            <person name="Geller-Mcgrath D.E."/>
            <person name="Sieber C.M.K."/>
            <person name="Emerson J.B."/>
            <person name="Anantharaman K."/>
            <person name="Thomas B.C."/>
            <person name="Malmstrom R."/>
            <person name="Stieglmeier M."/>
            <person name="Klingl A."/>
            <person name="Woyke T."/>
            <person name="Ryan C.M."/>
            <person name="Banfield J.F."/>
        </authorList>
    </citation>
    <scope>NUCLEOTIDE SEQUENCE [LARGE SCALE GENOMIC DNA]</scope>
</reference>
<comment type="similarity">
    <text evidence="1 12">Belongs to the TRAFAC class translation factor GTPase superfamily. Classic translation factor GTPase family. LepA subfamily.</text>
</comment>
<dbReference type="CDD" id="cd03699">
    <property type="entry name" value="EF4_II"/>
    <property type="match status" value="1"/>
</dbReference>
<comment type="subcellular location">
    <subcellularLocation>
        <location evidence="12">Cell membrane</location>
        <topology evidence="12">Peripheral membrane protein</topology>
        <orientation evidence="12">Cytoplasmic side</orientation>
    </subcellularLocation>
</comment>
<dbReference type="PRINTS" id="PR00315">
    <property type="entry name" value="ELONGATNFCT"/>
</dbReference>
<feature type="binding site" evidence="12">
    <location>
        <begin position="17"/>
        <end position="22"/>
    </location>
    <ligand>
        <name>GTP</name>
        <dbReference type="ChEBI" id="CHEBI:37565"/>
    </ligand>
</feature>
<dbReference type="InterPro" id="IPR005225">
    <property type="entry name" value="Small_GTP-bd"/>
</dbReference>